<feature type="non-terminal residue" evidence="1">
    <location>
        <position position="1"/>
    </location>
</feature>
<proteinExistence type="predicted"/>
<organism evidence="1 3">
    <name type="scientific">Nephila pilipes</name>
    <name type="common">Giant wood spider</name>
    <name type="synonym">Nephila maculata</name>
    <dbReference type="NCBI Taxonomy" id="299642"/>
    <lineage>
        <taxon>Eukaryota</taxon>
        <taxon>Metazoa</taxon>
        <taxon>Ecdysozoa</taxon>
        <taxon>Arthropoda</taxon>
        <taxon>Chelicerata</taxon>
        <taxon>Arachnida</taxon>
        <taxon>Araneae</taxon>
        <taxon>Araneomorphae</taxon>
        <taxon>Entelegynae</taxon>
        <taxon>Araneoidea</taxon>
        <taxon>Nephilidae</taxon>
        <taxon>Nephila</taxon>
    </lineage>
</organism>
<evidence type="ECO:0000313" key="3">
    <source>
        <dbReference type="Proteomes" id="UP000887013"/>
    </source>
</evidence>
<reference evidence="1" key="1">
    <citation type="submission" date="2020-08" db="EMBL/GenBank/DDBJ databases">
        <title>Multicomponent nature underlies the extraordinary mechanical properties of spider dragline silk.</title>
        <authorList>
            <person name="Kono N."/>
            <person name="Nakamura H."/>
            <person name="Mori M."/>
            <person name="Yoshida Y."/>
            <person name="Ohtoshi R."/>
            <person name="Malay A.D."/>
            <person name="Moran D.A.P."/>
            <person name="Tomita M."/>
            <person name="Numata K."/>
            <person name="Arakawa K."/>
        </authorList>
    </citation>
    <scope>NUCLEOTIDE SEQUENCE</scope>
</reference>
<protein>
    <submittedName>
        <fullName evidence="1">Uncharacterized protein</fullName>
    </submittedName>
</protein>
<dbReference type="AlphaFoldDB" id="A0A8X6TH04"/>
<comment type="caution">
    <text evidence="1">The sequence shown here is derived from an EMBL/GenBank/DDBJ whole genome shotgun (WGS) entry which is preliminary data.</text>
</comment>
<evidence type="ECO:0000313" key="1">
    <source>
        <dbReference type="EMBL" id="GFT13815.1"/>
    </source>
</evidence>
<accession>A0A8X6TH04</accession>
<gene>
    <name evidence="2" type="ORF">NPIL_604101</name>
    <name evidence="1" type="ORF">NPIL_681501</name>
</gene>
<evidence type="ECO:0000313" key="2">
    <source>
        <dbReference type="EMBL" id="GFT19020.1"/>
    </source>
</evidence>
<keyword evidence="3" id="KW-1185">Reference proteome</keyword>
<dbReference type="Proteomes" id="UP000887013">
    <property type="component" value="Unassembled WGS sequence"/>
</dbReference>
<dbReference type="EMBL" id="BMAW01104340">
    <property type="protein sequence ID" value="GFT13815.1"/>
    <property type="molecule type" value="Genomic_DNA"/>
</dbReference>
<dbReference type="EMBL" id="BMAW01058999">
    <property type="protein sequence ID" value="GFT19020.1"/>
    <property type="molecule type" value="Genomic_DNA"/>
</dbReference>
<sequence>LTLGCVVAPFPVFAADSDSAADHTESRIARVTGYAGQVGSSVDVLHLSS</sequence>
<name>A0A8X6TH04_NEPPI</name>